<evidence type="ECO:0000256" key="3">
    <source>
        <dbReference type="ARBA" id="ARBA00048741"/>
    </source>
</evidence>
<comment type="caution">
    <text evidence="4">The sequence shown here is derived from an EMBL/GenBank/DDBJ whole genome shotgun (WGS) entry which is preliminary data.</text>
</comment>
<keyword evidence="5" id="KW-1185">Reference proteome</keyword>
<dbReference type="Gene3D" id="3.60.20.10">
    <property type="entry name" value="Glutamine Phosphoribosylpyrophosphate, subunit 1, domain 1"/>
    <property type="match status" value="1"/>
</dbReference>
<evidence type="ECO:0000256" key="1">
    <source>
        <dbReference type="ARBA" id="ARBA00005187"/>
    </source>
</evidence>
<comment type="pathway">
    <text evidence="1">Amino-acid biosynthesis; L-asparagine biosynthesis; L-asparagine from L-aspartate (L-Gln route): step 1/1.</text>
</comment>
<dbReference type="SUPFAM" id="SSF56235">
    <property type="entry name" value="N-terminal nucleophile aminohydrolases (Ntn hydrolases)"/>
    <property type="match status" value="1"/>
</dbReference>
<dbReference type="Gene3D" id="3.40.50.620">
    <property type="entry name" value="HUPs"/>
    <property type="match status" value="1"/>
</dbReference>
<dbReference type="PANTHER" id="PTHR43284">
    <property type="entry name" value="ASPARAGINE SYNTHETASE (GLUTAMINE-HYDROLYZING)"/>
    <property type="match status" value="1"/>
</dbReference>
<dbReference type="InterPro" id="IPR051786">
    <property type="entry name" value="ASN_synthetase/amidase"/>
</dbReference>
<dbReference type="InterPro" id="IPR029055">
    <property type="entry name" value="Ntn_hydrolases_N"/>
</dbReference>
<evidence type="ECO:0000256" key="2">
    <source>
        <dbReference type="ARBA" id="ARBA00012737"/>
    </source>
</evidence>
<protein>
    <recommendedName>
        <fullName evidence="2">asparagine synthase (glutamine-hydrolyzing)</fullName>
        <ecNumber evidence="2">6.3.5.4</ecNumber>
    </recommendedName>
</protein>
<dbReference type="RefSeq" id="WP_269424496.1">
    <property type="nucleotide sequence ID" value="NZ_JAPWGY010000007.1"/>
</dbReference>
<dbReference type="EC" id="6.3.5.4" evidence="2"/>
<dbReference type="InterPro" id="IPR014729">
    <property type="entry name" value="Rossmann-like_a/b/a_fold"/>
</dbReference>
<dbReference type="SUPFAM" id="SSF52402">
    <property type="entry name" value="Adenine nucleotide alpha hydrolases-like"/>
    <property type="match status" value="1"/>
</dbReference>
<proteinExistence type="predicted"/>
<dbReference type="Proteomes" id="UP001069802">
    <property type="component" value="Unassembled WGS sequence"/>
</dbReference>
<organism evidence="4 5">
    <name type="scientific">Kiloniella laminariae</name>
    <dbReference type="NCBI Taxonomy" id="454162"/>
    <lineage>
        <taxon>Bacteria</taxon>
        <taxon>Pseudomonadati</taxon>
        <taxon>Pseudomonadota</taxon>
        <taxon>Alphaproteobacteria</taxon>
        <taxon>Rhodospirillales</taxon>
        <taxon>Kiloniellaceae</taxon>
        <taxon>Kiloniella</taxon>
    </lineage>
</organism>
<dbReference type="EMBL" id="JAPWGY010000007">
    <property type="protein sequence ID" value="MCZ4282345.1"/>
    <property type="molecule type" value="Genomic_DNA"/>
</dbReference>
<reference evidence="4" key="1">
    <citation type="submission" date="2022-12" db="EMBL/GenBank/DDBJ databases">
        <title>Bacterial isolates from different developmental stages of Nematostella vectensis.</title>
        <authorList>
            <person name="Fraune S."/>
        </authorList>
    </citation>
    <scope>NUCLEOTIDE SEQUENCE</scope>
    <source>
        <strain evidence="4">G21630-S1</strain>
    </source>
</reference>
<evidence type="ECO:0000313" key="4">
    <source>
        <dbReference type="EMBL" id="MCZ4282345.1"/>
    </source>
</evidence>
<gene>
    <name evidence="4" type="ORF">O4H49_16280</name>
</gene>
<name>A0ABT4LN83_9PROT</name>
<comment type="catalytic activity">
    <reaction evidence="3">
        <text>L-aspartate + L-glutamine + ATP + H2O = L-asparagine + L-glutamate + AMP + diphosphate + H(+)</text>
        <dbReference type="Rhea" id="RHEA:12228"/>
        <dbReference type="ChEBI" id="CHEBI:15377"/>
        <dbReference type="ChEBI" id="CHEBI:15378"/>
        <dbReference type="ChEBI" id="CHEBI:29985"/>
        <dbReference type="ChEBI" id="CHEBI:29991"/>
        <dbReference type="ChEBI" id="CHEBI:30616"/>
        <dbReference type="ChEBI" id="CHEBI:33019"/>
        <dbReference type="ChEBI" id="CHEBI:58048"/>
        <dbReference type="ChEBI" id="CHEBI:58359"/>
        <dbReference type="ChEBI" id="CHEBI:456215"/>
        <dbReference type="EC" id="6.3.5.4"/>
    </reaction>
</comment>
<evidence type="ECO:0000313" key="5">
    <source>
        <dbReference type="Proteomes" id="UP001069802"/>
    </source>
</evidence>
<accession>A0ABT4LN83</accession>
<dbReference type="PANTHER" id="PTHR43284:SF1">
    <property type="entry name" value="ASPARAGINE SYNTHETASE"/>
    <property type="match status" value="1"/>
</dbReference>
<sequence>MEFKLNIGQIAQGCAISSNTLTSLYSSPYFSAEGNGATSISTLAGDKLFCFGNILGWRDKTHKLHPYPTTMSALQDISGKTEINIQEHLEGRFLLVWVQANGKTNIYRDQFGKIDVYLQRSNEIVTAASDLSLLPENPARDGYDQCALAHTLTYYGHRPPKKHTIYKSVTRLGVGETISINHNNFKIHHRPMYAKKQQEDFGIHEEKNYVDSFLDHLEASSSSDGNAIFLSSGWDSTSILAGLVHLRGPQKVRGVIGQMKYSERSGICNRYEIERAKKFSEHYGVKIDIVDLDHLNNAPQTISDAKPIFKKHNFQSITGLNHYLLAQKIKDTACGEETSYIGEISDGAHNLGFSQYATIFHPSYDFREYADKMASYLFGPTFIKQIKNKSYNQDPIFQLFKSKAGATNFDDPDSTYGGQMRQMLTSFFLRNGRMPFWSITNSKLLKPSGAEKYTRNMQECYFQGIENSVEEEIYSWYLDLYNSFHWQGSTVLTAHIMSDHFGAKSDMPYWDGQIQNLLKVMPESYGRGLDFKSTKYLLKSMLGTRIPYPKDLQTGPHSYTYDTDHNFNHNFELLYHSSMRNLAIDTLKAKPYEEILHPDTFNLGYASELVDRYIVGEKLEGSELSDIVSLYLICQTGWYS</sequence>